<keyword evidence="3" id="KW-1185">Reference proteome</keyword>
<dbReference type="KEGG" id="bgp:BGL_1c20770"/>
<dbReference type="HOGENOM" id="CLU_784525_0_0_4"/>
<feature type="signal peptide" evidence="1">
    <location>
        <begin position="1"/>
        <end position="30"/>
    </location>
</feature>
<evidence type="ECO:0000256" key="1">
    <source>
        <dbReference type="SAM" id="SignalP"/>
    </source>
</evidence>
<dbReference type="RefSeq" id="WP_141755148.1">
    <property type="nucleotide sequence ID" value="NZ_MKGK01000002.1"/>
</dbReference>
<proteinExistence type="predicted"/>
<organism evidence="2 3">
    <name type="scientific">Burkholderia plantarii</name>
    <dbReference type="NCBI Taxonomy" id="41899"/>
    <lineage>
        <taxon>Bacteria</taxon>
        <taxon>Pseudomonadati</taxon>
        <taxon>Pseudomonadota</taxon>
        <taxon>Betaproteobacteria</taxon>
        <taxon>Burkholderiales</taxon>
        <taxon>Burkholderiaceae</taxon>
        <taxon>Burkholderia</taxon>
    </lineage>
</organism>
<accession>A0A0B6S2X2</accession>
<reference evidence="3" key="1">
    <citation type="submission" date="2011-03" db="EMBL/GenBank/DDBJ databases">
        <authorList>
            <person name="Voget S."/>
            <person name="Streit W.R."/>
            <person name="Jaeger K.E."/>
            <person name="Daniel R."/>
        </authorList>
    </citation>
    <scope>NUCLEOTIDE SEQUENCE [LARGE SCALE GENOMIC DNA]</scope>
    <source>
        <strain evidence="3">PG1</strain>
    </source>
</reference>
<dbReference type="OrthoDB" id="9135551at2"/>
<reference evidence="2 3" key="2">
    <citation type="journal article" date="2016" name="Appl. Microbiol. Biotechnol.">
        <title>Mutations improving production and secretion of extracellular lipase by Burkholderia glumae PG1.</title>
        <authorList>
            <person name="Knapp A."/>
            <person name="Voget S."/>
            <person name="Gao R."/>
            <person name="Zaburannyi N."/>
            <person name="Krysciak D."/>
            <person name="Breuer M."/>
            <person name="Hauer B."/>
            <person name="Streit W.R."/>
            <person name="Muller R."/>
            <person name="Daniel R."/>
            <person name="Jaeger K.E."/>
        </authorList>
    </citation>
    <scope>NUCLEOTIDE SEQUENCE [LARGE SCALE GENOMIC DNA]</scope>
    <source>
        <strain evidence="2 3">PG1</strain>
    </source>
</reference>
<feature type="chain" id="PRO_5002109797" evidence="1">
    <location>
        <begin position="31"/>
        <end position="353"/>
    </location>
</feature>
<sequence length="353" mass="36902">MKTASRFIRGVSLMAGLTALSLLTAATGAAQSLTCPGRTTIGGLPGAQFEDGSFGVTGPLNVNPDGAKASYTQDDRGFTYIANGMNRLNPAVDCRKHLTDCAKAFRTAEDGQFGPGTPEFCVYAIEVDPIPPATKTLVCRGDGAKTIGNGKGRPRLGADRLDRIEGGQIGYYVSMTRLNQLVDGKPQAIDSLTVPGIVVPRTHADLVGRVVYAAYQGRSTLAVVNDTGPAFGEGSIALHEMLRYGALQTPPKIGPISVANRCHDAELAIKAPYTSRPDAANDRCDDPGKRRSPADVRAYTGIGSGVTMIVLGNASLPMKNGVATAPVTPDALKQAANQAGYTDARLADMAHCL</sequence>
<dbReference type="EMBL" id="CP002580">
    <property type="protein sequence ID" value="AJK46586.1"/>
    <property type="molecule type" value="Genomic_DNA"/>
</dbReference>
<keyword evidence="1" id="KW-0732">Signal</keyword>
<protein>
    <submittedName>
        <fullName evidence="2">Uncharacterized protein</fullName>
    </submittedName>
</protein>
<dbReference type="Proteomes" id="UP000031838">
    <property type="component" value="Chromosome 1"/>
</dbReference>
<gene>
    <name evidence="2" type="ORF">BGL_1c20770</name>
</gene>
<dbReference type="AlphaFoldDB" id="A0A0B6S2X2"/>
<evidence type="ECO:0000313" key="3">
    <source>
        <dbReference type="Proteomes" id="UP000031838"/>
    </source>
</evidence>
<name>A0A0B6S2X2_BURPL</name>
<evidence type="ECO:0000313" key="2">
    <source>
        <dbReference type="EMBL" id="AJK46586.1"/>
    </source>
</evidence>